<dbReference type="EMBL" id="BQKI01000199">
    <property type="protein sequence ID" value="GJN40949.1"/>
    <property type="molecule type" value="Genomic_DNA"/>
</dbReference>
<proteinExistence type="predicted"/>
<evidence type="ECO:0000313" key="3">
    <source>
        <dbReference type="Proteomes" id="UP001054889"/>
    </source>
</evidence>
<sequence length="63" mass="7135">MSLNGSSERWKKFKGDFCGKGKRRLTEGDVWWHGLKSPGHTKLGSHVLGFTDAMAMVQENKDR</sequence>
<dbReference type="AlphaFoldDB" id="A0AAV5G137"/>
<evidence type="ECO:0000313" key="1">
    <source>
        <dbReference type="EMBL" id="GJN40851.1"/>
    </source>
</evidence>
<evidence type="ECO:0000313" key="2">
    <source>
        <dbReference type="EMBL" id="GJN40949.1"/>
    </source>
</evidence>
<comment type="caution">
    <text evidence="1">The sequence shown here is derived from an EMBL/GenBank/DDBJ whole genome shotgun (WGS) entry which is preliminary data.</text>
</comment>
<reference evidence="1" key="2">
    <citation type="submission" date="2021-12" db="EMBL/GenBank/DDBJ databases">
        <title>Resequencing data analysis of finger millet.</title>
        <authorList>
            <person name="Hatakeyama M."/>
            <person name="Aluri S."/>
            <person name="Balachadran M.T."/>
            <person name="Sivarajan S.R."/>
            <person name="Poveda L."/>
            <person name="Shimizu-Inatsugi R."/>
            <person name="Schlapbach R."/>
            <person name="Sreeman S.M."/>
            <person name="Shimizu K.K."/>
        </authorList>
    </citation>
    <scope>NUCLEOTIDE SEQUENCE</scope>
</reference>
<reference evidence="1" key="1">
    <citation type="journal article" date="2018" name="DNA Res.">
        <title>Multiple hybrid de novo genome assembly of finger millet, an orphan allotetraploid crop.</title>
        <authorList>
            <person name="Hatakeyama M."/>
            <person name="Aluri S."/>
            <person name="Balachadran M.T."/>
            <person name="Sivarajan S.R."/>
            <person name="Patrignani A."/>
            <person name="Gruter S."/>
            <person name="Poveda L."/>
            <person name="Shimizu-Inatsugi R."/>
            <person name="Baeten J."/>
            <person name="Francoijs K.J."/>
            <person name="Nataraja K.N."/>
            <person name="Reddy Y.A.N."/>
            <person name="Phadnis S."/>
            <person name="Ravikumar R.L."/>
            <person name="Schlapbach R."/>
            <person name="Sreeman S.M."/>
            <person name="Shimizu K.K."/>
        </authorList>
    </citation>
    <scope>NUCLEOTIDE SEQUENCE</scope>
</reference>
<gene>
    <name evidence="1" type="primary">gn00157</name>
    <name evidence="2" type="synonym">gn00262</name>
    <name evidence="1" type="ORF">PR202_gn00157</name>
    <name evidence="2" type="ORF">PR202_gn00262</name>
</gene>
<protein>
    <submittedName>
        <fullName evidence="1">Uncharacterized protein</fullName>
    </submittedName>
</protein>
<dbReference type="EMBL" id="BQKI01000199">
    <property type="protein sequence ID" value="GJN40851.1"/>
    <property type="molecule type" value="Genomic_DNA"/>
</dbReference>
<accession>A0AAV5G137</accession>
<dbReference type="Proteomes" id="UP001054889">
    <property type="component" value="Unassembled WGS sequence"/>
</dbReference>
<name>A0AAV5G137_ELECO</name>
<organism evidence="1 3">
    <name type="scientific">Eleusine coracana subsp. coracana</name>
    <dbReference type="NCBI Taxonomy" id="191504"/>
    <lineage>
        <taxon>Eukaryota</taxon>
        <taxon>Viridiplantae</taxon>
        <taxon>Streptophyta</taxon>
        <taxon>Embryophyta</taxon>
        <taxon>Tracheophyta</taxon>
        <taxon>Spermatophyta</taxon>
        <taxon>Magnoliopsida</taxon>
        <taxon>Liliopsida</taxon>
        <taxon>Poales</taxon>
        <taxon>Poaceae</taxon>
        <taxon>PACMAD clade</taxon>
        <taxon>Chloridoideae</taxon>
        <taxon>Cynodonteae</taxon>
        <taxon>Eleusininae</taxon>
        <taxon>Eleusine</taxon>
    </lineage>
</organism>
<keyword evidence="3" id="KW-1185">Reference proteome</keyword>